<dbReference type="EMBL" id="FNON01000001">
    <property type="protein sequence ID" value="SDW37581.1"/>
    <property type="molecule type" value="Genomic_DNA"/>
</dbReference>
<protein>
    <submittedName>
        <fullName evidence="2">Helix-turn-helix domain-containing protein</fullName>
    </submittedName>
</protein>
<evidence type="ECO:0000313" key="3">
    <source>
        <dbReference type="Proteomes" id="UP000199515"/>
    </source>
</evidence>
<dbReference type="Gene3D" id="1.10.260.40">
    <property type="entry name" value="lambda repressor-like DNA-binding domains"/>
    <property type="match status" value="1"/>
</dbReference>
<name>A0A1H2T151_9PSEU</name>
<evidence type="ECO:0000259" key="1">
    <source>
        <dbReference type="PROSITE" id="PS50943"/>
    </source>
</evidence>
<feature type="domain" description="HTH cro/C1-type" evidence="1">
    <location>
        <begin position="14"/>
        <end position="69"/>
    </location>
</feature>
<dbReference type="AlphaFoldDB" id="A0A1H2T151"/>
<dbReference type="STRING" id="589385.SAMN05421504_101423"/>
<dbReference type="Proteomes" id="UP000199515">
    <property type="component" value="Unassembled WGS sequence"/>
</dbReference>
<dbReference type="SUPFAM" id="SSF47413">
    <property type="entry name" value="lambda repressor-like DNA-binding domains"/>
    <property type="match status" value="1"/>
</dbReference>
<organism evidence="2 3">
    <name type="scientific">Amycolatopsis xylanica</name>
    <dbReference type="NCBI Taxonomy" id="589385"/>
    <lineage>
        <taxon>Bacteria</taxon>
        <taxon>Bacillati</taxon>
        <taxon>Actinomycetota</taxon>
        <taxon>Actinomycetes</taxon>
        <taxon>Pseudonocardiales</taxon>
        <taxon>Pseudonocardiaceae</taxon>
        <taxon>Amycolatopsis</taxon>
    </lineage>
</organism>
<evidence type="ECO:0000313" key="2">
    <source>
        <dbReference type="EMBL" id="SDW37581.1"/>
    </source>
</evidence>
<dbReference type="InterPro" id="IPR001387">
    <property type="entry name" value="Cro/C1-type_HTH"/>
</dbReference>
<proteinExistence type="predicted"/>
<dbReference type="CDD" id="cd00093">
    <property type="entry name" value="HTH_XRE"/>
    <property type="match status" value="1"/>
</dbReference>
<dbReference type="SMART" id="SM00530">
    <property type="entry name" value="HTH_XRE"/>
    <property type="match status" value="1"/>
</dbReference>
<dbReference type="PROSITE" id="PS50943">
    <property type="entry name" value="HTH_CROC1"/>
    <property type="match status" value="1"/>
</dbReference>
<reference evidence="2 3" key="1">
    <citation type="submission" date="2016-10" db="EMBL/GenBank/DDBJ databases">
        <authorList>
            <person name="de Groot N.N."/>
        </authorList>
    </citation>
    <scope>NUCLEOTIDE SEQUENCE [LARGE SCALE GENOMIC DNA]</scope>
    <source>
        <strain evidence="2 3">CPCC 202699</strain>
    </source>
</reference>
<dbReference type="GO" id="GO:0003677">
    <property type="term" value="F:DNA binding"/>
    <property type="evidence" value="ECO:0007669"/>
    <property type="project" value="InterPro"/>
</dbReference>
<sequence>MSSSAFPVDVGHRIRKARRTRGLSLRTTAELAGFSPGFLSMVENGTRTLDRLSHISALADALRVAPGDLVGTSLPSTSPHWDTATRDLRGTLLAVSSAVRPHETSAELTSAVDDACHLMNHGEYLILLRRLPSLIGRCTDLRQLLRLYHSVCVPMLLDIGHLDLAAFVVELGRTHAEVLADPAENAVNTLWRSKTCTRAGAWTDGAAMAERALGEFSGSPAVRGKLHLAAAQAKVHFDQTTAFSHLAEAERLAASAAPEPLAALPFTPTLVRFHRMLRLYDVGRFEQIIEAADAPYDVTTRMYAAGIQLMVGCSYARVAGQASRAVTHLQRAERIAPLPVRVDAHTRQAVSALLGTQSPGRTGRDIRGLAHRLGL</sequence>
<gene>
    <name evidence="2" type="ORF">SAMN05421504_101423</name>
</gene>
<dbReference type="RefSeq" id="WP_281244377.1">
    <property type="nucleotide sequence ID" value="NZ_FNON01000001.1"/>
</dbReference>
<accession>A0A1H2T151</accession>
<dbReference type="InterPro" id="IPR010982">
    <property type="entry name" value="Lambda_DNA-bd_dom_sf"/>
</dbReference>
<keyword evidence="3" id="KW-1185">Reference proteome</keyword>
<dbReference type="Pfam" id="PF13560">
    <property type="entry name" value="HTH_31"/>
    <property type="match status" value="1"/>
</dbReference>